<evidence type="ECO:0000256" key="1">
    <source>
        <dbReference type="SAM" id="MobiDB-lite"/>
    </source>
</evidence>
<accession>A0A3S5CKT0</accession>
<dbReference type="Proteomes" id="UP000784294">
    <property type="component" value="Unassembled WGS sequence"/>
</dbReference>
<reference evidence="2" key="1">
    <citation type="submission" date="2018-11" db="EMBL/GenBank/DDBJ databases">
        <authorList>
            <consortium name="Pathogen Informatics"/>
        </authorList>
    </citation>
    <scope>NUCLEOTIDE SEQUENCE</scope>
</reference>
<evidence type="ECO:0000313" key="2">
    <source>
        <dbReference type="EMBL" id="VEL16564.1"/>
    </source>
</evidence>
<feature type="region of interest" description="Disordered" evidence="1">
    <location>
        <begin position="159"/>
        <end position="183"/>
    </location>
</feature>
<dbReference type="EMBL" id="CAAALY010028956">
    <property type="protein sequence ID" value="VEL16564.1"/>
    <property type="molecule type" value="Genomic_DNA"/>
</dbReference>
<organism evidence="2 3">
    <name type="scientific">Protopolystoma xenopodis</name>
    <dbReference type="NCBI Taxonomy" id="117903"/>
    <lineage>
        <taxon>Eukaryota</taxon>
        <taxon>Metazoa</taxon>
        <taxon>Spiralia</taxon>
        <taxon>Lophotrochozoa</taxon>
        <taxon>Platyhelminthes</taxon>
        <taxon>Monogenea</taxon>
        <taxon>Polyopisthocotylea</taxon>
        <taxon>Polystomatidea</taxon>
        <taxon>Polystomatidae</taxon>
        <taxon>Protopolystoma</taxon>
    </lineage>
</organism>
<sequence length="183" mass="19698">MTKSDSACKVDSFSRPFDGTISYSKSSTTRLPAFSCISASSTVTSTASASSLSVLPSGIDSNGVAAAAAAAASVPAYGQQHPHYAAKRACWNLRQQQQQQYQHQQQQLMQARQRRLSRSDLLPCNIGTRQGDAPLVLMRKTSVQTESLVRDKNRLNLSPTVRSAEIKSMAGPAPSKVQVEPES</sequence>
<name>A0A3S5CKT0_9PLAT</name>
<gene>
    <name evidence="2" type="ORF">PXEA_LOCUS10004</name>
</gene>
<dbReference type="AlphaFoldDB" id="A0A3S5CKT0"/>
<evidence type="ECO:0000313" key="3">
    <source>
        <dbReference type="Proteomes" id="UP000784294"/>
    </source>
</evidence>
<keyword evidence="3" id="KW-1185">Reference proteome</keyword>
<comment type="caution">
    <text evidence="2">The sequence shown here is derived from an EMBL/GenBank/DDBJ whole genome shotgun (WGS) entry which is preliminary data.</text>
</comment>
<proteinExistence type="predicted"/>
<protein>
    <submittedName>
        <fullName evidence="2">Uncharacterized protein</fullName>
    </submittedName>
</protein>